<dbReference type="RefSeq" id="WP_162621996.1">
    <property type="nucleotide sequence ID" value="NZ_CP029773.1"/>
</dbReference>
<evidence type="ECO:0000313" key="1">
    <source>
        <dbReference type="EMBL" id="EKT4093472.1"/>
    </source>
</evidence>
<dbReference type="EMBL" id="ABLOJW010000016">
    <property type="protein sequence ID" value="EKT4093472.1"/>
    <property type="molecule type" value="Genomic_DNA"/>
</dbReference>
<name>A0AAI9C3C3_STEMA</name>
<dbReference type="Proteomes" id="UP001218208">
    <property type="component" value="Unassembled WGS sequence"/>
</dbReference>
<protein>
    <submittedName>
        <fullName evidence="1">Uncharacterized protein</fullName>
    </submittedName>
</protein>
<organism evidence="1 2">
    <name type="scientific">Stenotrophomonas maltophilia</name>
    <name type="common">Pseudomonas maltophilia</name>
    <name type="synonym">Xanthomonas maltophilia</name>
    <dbReference type="NCBI Taxonomy" id="40324"/>
    <lineage>
        <taxon>Bacteria</taxon>
        <taxon>Pseudomonadati</taxon>
        <taxon>Pseudomonadota</taxon>
        <taxon>Gammaproteobacteria</taxon>
        <taxon>Lysobacterales</taxon>
        <taxon>Lysobacteraceae</taxon>
        <taxon>Stenotrophomonas</taxon>
        <taxon>Stenotrophomonas maltophilia group</taxon>
    </lineage>
</organism>
<reference evidence="1" key="1">
    <citation type="submission" date="2022-07" db="EMBL/GenBank/DDBJ databases">
        <authorList>
            <consortium name="DAFM: The Division of Animal and Food Microbiology"/>
        </authorList>
    </citation>
    <scope>NUCLEOTIDE SEQUENCE</scope>
    <source>
        <strain evidence="1">19MO01SH01-2</strain>
    </source>
</reference>
<gene>
    <name evidence="1" type="ORF">QEG23_003003</name>
</gene>
<proteinExistence type="predicted"/>
<evidence type="ECO:0000313" key="2">
    <source>
        <dbReference type="Proteomes" id="UP001218208"/>
    </source>
</evidence>
<dbReference type="AlphaFoldDB" id="A0AAI9C3C3"/>
<sequence length="679" mass="73174">MSGNATPRPSLLKHFEAPADHTGEFGWICGFSADASFLNEAAYRFTGQNKSQREAIGEVRLALMLDPRQPALLPTAVPGLAHLPLRNESRSPIPFRLLHAKVALLGFRHQSEPEKWCVRLVASTGNWTRQTVEDSLDLSCQVEVDSATLGDALSQECVDIIAARDWLKWLVGLHDTRLLEAPAPMGAGAAAANLAAWLAVCSRYQPALRERRARFVHNRSRSLLDGVLNAVERHDKPKATRLAMGSGFFESPGLPGKSGAPPCASVPLQIVKKLKARGLLDKRAALELHVNPAACQAIAHSIAELARHPEHAIHVHAAKVADVIGDAYRGRALHAKFMVAARAERNGSNWAHVWVYLGSGNLTPAGMMLPMSPEGGNAEAGMLLFETKASWGAGARAKLALDLQDALPIAGDLLVPGAPEVSAGEAWQPPASEYYAAPVAFLQWRAADGLLLLPHQDGDLNTPFEVLDDACVPCRRVGGGFAWPGGVPRMVRVRWGGSGVVREAVIPVVDADGRVAATPLSDLDLDHAESQLLAFPGMPDPEGDEEEEGLGDPLLRDPMTNGRSACPVSDAAVGDETAIRQMMGLLERIADRQVRVPVTDWPRWCQRLQQTLCQTRHSPAVAKFVALGLDPLSPLHAEPFRPAFAEDMHSEHGQRYEAALQVISDTWGTTGLASLEGLE</sequence>
<comment type="caution">
    <text evidence="1">The sequence shown here is derived from an EMBL/GenBank/DDBJ whole genome shotgun (WGS) entry which is preliminary data.</text>
</comment>
<accession>A0AAI9C3C3</accession>
<dbReference type="CDD" id="cd00138">
    <property type="entry name" value="PLDc_SF"/>
    <property type="match status" value="1"/>
</dbReference>